<accession>A0A369KVQ7</accession>
<gene>
    <name evidence="1" type="ORF">DCC88_02655</name>
</gene>
<comment type="caution">
    <text evidence="1">The sequence shown here is derived from an EMBL/GenBank/DDBJ whole genome shotgun (WGS) entry which is preliminary data.</text>
</comment>
<dbReference type="AlphaFoldDB" id="A0A369KVQ7"/>
<reference evidence="1" key="1">
    <citation type="submission" date="2018-04" db="EMBL/GenBank/DDBJ databases">
        <title>Draft genome sequence of the Candidatus Spirobacillus cienkowskii, a pathogen of freshwater Daphnia species, reconstructed from hemolymph metagenomic reads.</title>
        <authorList>
            <person name="Bresciani L."/>
            <person name="Lemos L.N."/>
            <person name="Wale N."/>
            <person name="Lin J.Y."/>
            <person name="Fernandes G.R."/>
            <person name="Duffy M.A."/>
            <person name="Rodrigues J.M."/>
        </authorList>
    </citation>
    <scope>NUCLEOTIDE SEQUENCE [LARGE SCALE GENOMIC DNA]</scope>
    <source>
        <strain evidence="1">Binning01</strain>
    </source>
</reference>
<protein>
    <submittedName>
        <fullName evidence="1">Uncharacterized protein</fullName>
    </submittedName>
</protein>
<keyword evidence="2" id="KW-1185">Reference proteome</keyword>
<name>A0A369KVQ7_9BACT</name>
<proteinExistence type="predicted"/>
<sequence length="143" mass="16526">MTSLLAPDYNIKEEQVELYYGLKDSNYYDKVLYEGHYTFESQKIPGKFYFIVSDNENIENIDKLNNLFEKYSLENSGRLVRIASASEKSVVQISAKNIANYADFPDKVQINDQLKAKIIFVNADEVSKINSYIIFNLSLRITN</sequence>
<dbReference type="Proteomes" id="UP000253934">
    <property type="component" value="Unassembled WGS sequence"/>
</dbReference>
<evidence type="ECO:0000313" key="2">
    <source>
        <dbReference type="Proteomes" id="UP000253934"/>
    </source>
</evidence>
<organism evidence="1 2">
    <name type="scientific">Spirobacillus cienkowskii</name>
    <dbReference type="NCBI Taxonomy" id="495820"/>
    <lineage>
        <taxon>Bacteria</taxon>
        <taxon>Pseudomonadati</taxon>
        <taxon>Bdellovibrionota</taxon>
        <taxon>Oligoflexia</taxon>
        <taxon>Silvanigrellales</taxon>
        <taxon>Spirobacillus</taxon>
    </lineage>
</organism>
<dbReference type="EMBL" id="QOVW01000018">
    <property type="protein sequence ID" value="RDB36897.1"/>
    <property type="molecule type" value="Genomic_DNA"/>
</dbReference>
<evidence type="ECO:0000313" key="1">
    <source>
        <dbReference type="EMBL" id="RDB36897.1"/>
    </source>
</evidence>